<comment type="subcellular location">
    <subcellularLocation>
        <location evidence="1">Membrane</location>
    </subcellularLocation>
</comment>
<evidence type="ECO:0000256" key="5">
    <source>
        <dbReference type="ARBA" id="ARBA00023065"/>
    </source>
</evidence>
<dbReference type="Gene3D" id="1.10.520.20">
    <property type="entry name" value="N-terminal domain of the delta subunit of the F1F0-ATP synthase"/>
    <property type="match status" value="1"/>
</dbReference>
<evidence type="ECO:0000313" key="9">
    <source>
        <dbReference type="EMBL" id="AEB54658.1"/>
    </source>
</evidence>
<sequence>MKTFSELLKVDSQLKEFLINPLLSKELKKSAIDSVLAKKSANPLTVNLFGVLAENGRMSNIEAVINAFAIIMAAVRGEIVCEVTTAKPLDAAAKKELESSLKAFLQPGQSLQLNLKVDPSIIGGMLASIGDKYIDMSMASKISKFTSLLSQAV</sequence>
<name>F5A6F2_PROCL</name>
<dbReference type="HAMAP" id="MF_01416">
    <property type="entry name" value="ATP_synth_delta_bact"/>
    <property type="match status" value="1"/>
</dbReference>
<protein>
    <recommendedName>
        <fullName evidence="8">Oligomycin sensitivity conferral protein</fullName>
    </recommendedName>
</protein>
<dbReference type="GO" id="GO:0016020">
    <property type="term" value="C:membrane"/>
    <property type="evidence" value="ECO:0007669"/>
    <property type="project" value="UniProtKB-SubCell"/>
</dbReference>
<dbReference type="SUPFAM" id="SSF47928">
    <property type="entry name" value="N-terminal domain of the delta subunit of the F1F0-ATP synthase"/>
    <property type="match status" value="1"/>
</dbReference>
<proteinExistence type="evidence at transcript level"/>
<organism evidence="9">
    <name type="scientific">Procambarus clarkii</name>
    <name type="common">Red swamp crayfish</name>
    <dbReference type="NCBI Taxonomy" id="6728"/>
    <lineage>
        <taxon>Eukaryota</taxon>
        <taxon>Metazoa</taxon>
        <taxon>Ecdysozoa</taxon>
        <taxon>Arthropoda</taxon>
        <taxon>Crustacea</taxon>
        <taxon>Multicrustacea</taxon>
        <taxon>Malacostraca</taxon>
        <taxon>Eumalacostraca</taxon>
        <taxon>Eucarida</taxon>
        <taxon>Decapoda</taxon>
        <taxon>Pleocyemata</taxon>
        <taxon>Astacidea</taxon>
        <taxon>Astacoidea</taxon>
        <taxon>Cambaridae</taxon>
        <taxon>Procambarus</taxon>
    </lineage>
</organism>
<evidence type="ECO:0000256" key="7">
    <source>
        <dbReference type="ARBA" id="ARBA00023310"/>
    </source>
</evidence>
<dbReference type="InterPro" id="IPR000711">
    <property type="entry name" value="ATPase_OSCP/dsu"/>
</dbReference>
<dbReference type="PANTHER" id="PTHR11910">
    <property type="entry name" value="ATP SYNTHASE DELTA CHAIN"/>
    <property type="match status" value="1"/>
</dbReference>
<evidence type="ECO:0000256" key="1">
    <source>
        <dbReference type="ARBA" id="ARBA00004370"/>
    </source>
</evidence>
<evidence type="ECO:0000256" key="8">
    <source>
        <dbReference type="ARBA" id="ARBA00033369"/>
    </source>
</evidence>
<dbReference type="NCBIfam" id="TIGR01145">
    <property type="entry name" value="ATP_synt_delta"/>
    <property type="match status" value="1"/>
</dbReference>
<evidence type="ECO:0000256" key="2">
    <source>
        <dbReference type="ARBA" id="ARBA00007046"/>
    </source>
</evidence>
<keyword evidence="7" id="KW-0066">ATP synthesis</keyword>
<comment type="similarity">
    <text evidence="2">Belongs to the ATPase delta chain family.</text>
</comment>
<evidence type="ECO:0000256" key="4">
    <source>
        <dbReference type="ARBA" id="ARBA00022781"/>
    </source>
</evidence>
<accession>F5A6F2</accession>
<dbReference type="InterPro" id="IPR026015">
    <property type="entry name" value="ATP_synth_OSCP/delta_N_sf"/>
</dbReference>
<dbReference type="OrthoDB" id="1262810at2759"/>
<reference evidence="9" key="1">
    <citation type="submission" date="2010-10" db="EMBL/GenBank/DDBJ databases">
        <title>Molecular cloning of 47 genes in the red swamp crayfish, Procambarus clarkii.</title>
        <authorList>
            <person name="Dong Z."/>
            <person name="Zhao Q."/>
        </authorList>
    </citation>
    <scope>NUCLEOTIDE SEQUENCE</scope>
</reference>
<dbReference type="Pfam" id="PF00213">
    <property type="entry name" value="OSCP"/>
    <property type="match status" value="1"/>
</dbReference>
<dbReference type="PRINTS" id="PR00125">
    <property type="entry name" value="ATPASEDELTA"/>
</dbReference>
<evidence type="ECO:0000256" key="6">
    <source>
        <dbReference type="ARBA" id="ARBA00023136"/>
    </source>
</evidence>
<dbReference type="GO" id="GO:0046933">
    <property type="term" value="F:proton-transporting ATP synthase activity, rotational mechanism"/>
    <property type="evidence" value="ECO:0007669"/>
    <property type="project" value="InterPro"/>
</dbReference>
<keyword evidence="4" id="KW-0375">Hydrogen ion transport</keyword>
<dbReference type="EMBL" id="HQ414583">
    <property type="protein sequence ID" value="AEB54658.1"/>
    <property type="molecule type" value="mRNA"/>
</dbReference>
<keyword evidence="6" id="KW-0472">Membrane</keyword>
<keyword evidence="3" id="KW-0813">Transport</keyword>
<keyword evidence="5" id="KW-0406">Ion transport</keyword>
<dbReference type="AlphaFoldDB" id="F5A6F2"/>
<evidence type="ECO:0000256" key="3">
    <source>
        <dbReference type="ARBA" id="ARBA00022448"/>
    </source>
</evidence>